<organism evidence="8">
    <name type="scientific">Desulfofervidus auxilii</name>
    <dbReference type="NCBI Taxonomy" id="1621989"/>
    <lineage>
        <taxon>Bacteria</taxon>
        <taxon>Pseudomonadati</taxon>
        <taxon>Thermodesulfobacteriota</taxon>
        <taxon>Candidatus Desulfofervidia</taxon>
        <taxon>Candidatus Desulfofervidales</taxon>
        <taxon>Candidatus Desulfofervidaceae</taxon>
        <taxon>Candidatus Desulfofervidus</taxon>
    </lineage>
</organism>
<evidence type="ECO:0000256" key="4">
    <source>
        <dbReference type="ARBA" id="ARBA00023186"/>
    </source>
</evidence>
<dbReference type="GO" id="GO:0043022">
    <property type="term" value="F:ribosome binding"/>
    <property type="evidence" value="ECO:0007669"/>
    <property type="project" value="InterPro"/>
</dbReference>
<comment type="similarity">
    <text evidence="5">Belongs to the RimM family.</text>
</comment>
<dbReference type="PANTHER" id="PTHR33692:SF1">
    <property type="entry name" value="RIBOSOME MATURATION FACTOR RIMM"/>
    <property type="match status" value="1"/>
</dbReference>
<evidence type="ECO:0000256" key="5">
    <source>
        <dbReference type="HAMAP-Rule" id="MF_00014"/>
    </source>
</evidence>
<keyword evidence="2 5" id="KW-0690">Ribosome biogenesis</keyword>
<dbReference type="InterPro" id="IPR011033">
    <property type="entry name" value="PRC_barrel-like_sf"/>
</dbReference>
<evidence type="ECO:0000256" key="1">
    <source>
        <dbReference type="ARBA" id="ARBA00022490"/>
    </source>
</evidence>
<dbReference type="InterPro" id="IPR056792">
    <property type="entry name" value="PRC_RimM"/>
</dbReference>
<dbReference type="InterPro" id="IPR009000">
    <property type="entry name" value="Transl_B-barrel_sf"/>
</dbReference>
<protein>
    <recommendedName>
        <fullName evidence="5">Ribosome maturation factor RimM</fullName>
    </recommendedName>
</protein>
<keyword evidence="3 5" id="KW-0698">rRNA processing</keyword>
<dbReference type="InterPro" id="IPR036976">
    <property type="entry name" value="RimM_N_sf"/>
</dbReference>
<comment type="caution">
    <text evidence="8">The sequence shown here is derived from an EMBL/GenBank/DDBJ whole genome shotgun (WGS) entry which is preliminary data.</text>
</comment>
<dbReference type="GO" id="GO:0042274">
    <property type="term" value="P:ribosomal small subunit biogenesis"/>
    <property type="evidence" value="ECO:0007669"/>
    <property type="project" value="UniProtKB-UniRule"/>
</dbReference>
<dbReference type="InterPro" id="IPR011961">
    <property type="entry name" value="RimM"/>
</dbReference>
<comment type="subunit">
    <text evidence="5">Binds ribosomal protein uS19.</text>
</comment>
<proteinExistence type="inferred from homology"/>
<evidence type="ECO:0000256" key="2">
    <source>
        <dbReference type="ARBA" id="ARBA00022517"/>
    </source>
</evidence>
<evidence type="ECO:0000259" key="7">
    <source>
        <dbReference type="Pfam" id="PF24986"/>
    </source>
</evidence>
<dbReference type="Gene3D" id="2.30.30.240">
    <property type="entry name" value="PRC-barrel domain"/>
    <property type="match status" value="1"/>
</dbReference>
<keyword evidence="1 5" id="KW-0963">Cytoplasm</keyword>
<dbReference type="InterPro" id="IPR002676">
    <property type="entry name" value="RimM_N"/>
</dbReference>
<feature type="domain" description="Ribosome maturation factor RimM PRC barrel" evidence="7">
    <location>
        <begin position="104"/>
        <end position="169"/>
    </location>
</feature>
<dbReference type="SUPFAM" id="SSF50447">
    <property type="entry name" value="Translation proteins"/>
    <property type="match status" value="1"/>
</dbReference>
<comment type="subcellular location">
    <subcellularLocation>
        <location evidence="5">Cytoplasm</location>
    </subcellularLocation>
</comment>
<sequence length="175" mass="20357">MIPMEERFLLIGKITKTHGIKGEVRVVSFTESVDTFRLLKEVYIKKGDFFQKFQIKNVRPHKNICIVAFEGINKIEDAQTLIGGSIYCDKSFLPPITSPDEYYWHEVIGLEVRLITGEKIGKIKNVFNTGSNDIFVVYNKREKKEYLIPSIEDTIEKFDWERKILWIKPLAGLLD</sequence>
<accession>A0A7V0IA83</accession>
<comment type="function">
    <text evidence="5">An accessory protein needed during the final step in the assembly of 30S ribosomal subunit, possibly for assembly of the head region. Essential for efficient processing of 16S rRNA. May be needed both before and after RbfA during the maturation of 16S rRNA. It has affinity for free ribosomal 30S subunits but not for 70S ribosomes.</text>
</comment>
<dbReference type="Pfam" id="PF24986">
    <property type="entry name" value="PRC_RimM"/>
    <property type="match status" value="1"/>
</dbReference>
<feature type="domain" description="RimM N-terminal" evidence="6">
    <location>
        <begin position="11"/>
        <end position="91"/>
    </location>
</feature>
<dbReference type="PANTHER" id="PTHR33692">
    <property type="entry name" value="RIBOSOME MATURATION FACTOR RIMM"/>
    <property type="match status" value="1"/>
</dbReference>
<dbReference type="GO" id="GO:0005737">
    <property type="term" value="C:cytoplasm"/>
    <property type="evidence" value="ECO:0007669"/>
    <property type="project" value="UniProtKB-SubCell"/>
</dbReference>
<evidence type="ECO:0000313" key="8">
    <source>
        <dbReference type="EMBL" id="HDD35487.1"/>
    </source>
</evidence>
<dbReference type="GO" id="GO:0005840">
    <property type="term" value="C:ribosome"/>
    <property type="evidence" value="ECO:0007669"/>
    <property type="project" value="InterPro"/>
</dbReference>
<gene>
    <name evidence="5 8" type="primary">rimM</name>
    <name evidence="8" type="ORF">ENF30_01665</name>
</gene>
<dbReference type="NCBIfam" id="TIGR02273">
    <property type="entry name" value="16S_RimM"/>
    <property type="match status" value="1"/>
</dbReference>
<dbReference type="EMBL" id="DQWQ01000074">
    <property type="protein sequence ID" value="HDD35487.1"/>
    <property type="molecule type" value="Genomic_DNA"/>
</dbReference>
<dbReference type="Proteomes" id="UP000885706">
    <property type="component" value="Unassembled WGS sequence"/>
</dbReference>
<dbReference type="AlphaFoldDB" id="A0A7V0IA83"/>
<keyword evidence="4 5" id="KW-0143">Chaperone</keyword>
<dbReference type="HAMAP" id="MF_00014">
    <property type="entry name" value="Ribosome_mat_RimM"/>
    <property type="match status" value="1"/>
</dbReference>
<dbReference type="Pfam" id="PF01782">
    <property type="entry name" value="RimM"/>
    <property type="match status" value="1"/>
</dbReference>
<dbReference type="Gene3D" id="2.40.30.60">
    <property type="entry name" value="RimM"/>
    <property type="match status" value="1"/>
</dbReference>
<evidence type="ECO:0000259" key="6">
    <source>
        <dbReference type="Pfam" id="PF01782"/>
    </source>
</evidence>
<dbReference type="GO" id="GO:0006364">
    <property type="term" value="P:rRNA processing"/>
    <property type="evidence" value="ECO:0007669"/>
    <property type="project" value="UniProtKB-UniRule"/>
</dbReference>
<name>A0A7V0IA83_DESA2</name>
<evidence type="ECO:0000256" key="3">
    <source>
        <dbReference type="ARBA" id="ARBA00022552"/>
    </source>
</evidence>
<reference evidence="8" key="1">
    <citation type="journal article" date="2020" name="mSystems">
        <title>Genome- and Community-Level Interaction Insights into Carbon Utilization and Element Cycling Functions of Hydrothermarchaeota in Hydrothermal Sediment.</title>
        <authorList>
            <person name="Zhou Z."/>
            <person name="Liu Y."/>
            <person name="Xu W."/>
            <person name="Pan J."/>
            <person name="Luo Z.H."/>
            <person name="Li M."/>
        </authorList>
    </citation>
    <scope>NUCLEOTIDE SEQUENCE [LARGE SCALE GENOMIC DNA]</scope>
    <source>
        <strain evidence="8">HyVt-113</strain>
    </source>
</reference>
<comment type="domain">
    <text evidence="5">The PRC barrel domain binds ribosomal protein uS19.</text>
</comment>
<dbReference type="SUPFAM" id="SSF50346">
    <property type="entry name" value="PRC-barrel domain"/>
    <property type="match status" value="1"/>
</dbReference>